<dbReference type="RefSeq" id="WP_017803350.1">
    <property type="nucleotide sequence ID" value="NZ_JAGGMQ010000001.1"/>
</dbReference>
<evidence type="ECO:0000313" key="3">
    <source>
        <dbReference type="Proteomes" id="UP001195624"/>
    </source>
</evidence>
<dbReference type="Proteomes" id="UP001195624">
    <property type="component" value="Unassembled WGS sequence"/>
</dbReference>
<gene>
    <name evidence="2" type="ORF">J2125_000913</name>
</gene>
<comment type="caution">
    <text evidence="2">The sequence shown here is derived from an EMBL/GenBank/DDBJ whole genome shotgun (WGS) entry which is preliminary data.</text>
</comment>
<name>A0ABS4P4Z9_9GAMM</name>
<evidence type="ECO:0008006" key="4">
    <source>
        <dbReference type="Google" id="ProtNLM"/>
    </source>
</evidence>
<feature type="region of interest" description="Disordered" evidence="1">
    <location>
        <begin position="265"/>
        <end position="287"/>
    </location>
</feature>
<protein>
    <recommendedName>
        <fullName evidence="4">Bacteriophage protein</fullName>
    </recommendedName>
</protein>
<sequence>MSQNWMRHFELWLQSNNGNQVRLDDFKVTFKVDWVKSSWPRVATVKIYNLADDTANSILGNQFDKIKIIAGYNGLPSDDNNRESGANFGEIFNGDIRFTITGRDNPTDTYILIQAIDGLNAFNYAHVNSSIAAGYKLADVGQLTMRSFNPFGVTAGIFSSMPETIFPRGRALYGMSRDAMNNIAAQCHASWQFVDGQVQLVSTDKYIYEAIILNRGSGLIGMPKQTMTGGVNAECLINPNIRVNGLVEIRQESVYRTALDDSDIRKQGPRLRETQSNGNSTVSGAEQQPRAVAADGVYIVDAITYNGDTRGNDWKMSLVCRARGVAEAQTSSANQPAAS</sequence>
<reference evidence="3" key="1">
    <citation type="submission" date="2023-07" db="EMBL/GenBank/DDBJ databases">
        <title>Genome mining of underrepresented organisms for secondary metabolites.</title>
        <authorList>
            <person name="D'Agostino P.M."/>
        </authorList>
    </citation>
    <scope>NUCLEOTIDE SEQUENCE [LARGE SCALE GENOMIC DNA]</scope>
    <source>
        <strain evidence="3">WS4403</strain>
    </source>
</reference>
<accession>A0ABS4P4Z9</accession>
<proteinExistence type="predicted"/>
<organism evidence="2 3">
    <name type="scientific">Winslowiella toletana</name>
    <dbReference type="NCBI Taxonomy" id="92490"/>
    <lineage>
        <taxon>Bacteria</taxon>
        <taxon>Pseudomonadati</taxon>
        <taxon>Pseudomonadota</taxon>
        <taxon>Gammaproteobacteria</taxon>
        <taxon>Enterobacterales</taxon>
        <taxon>Erwiniaceae</taxon>
        <taxon>Winslowiella</taxon>
    </lineage>
</organism>
<evidence type="ECO:0000256" key="1">
    <source>
        <dbReference type="SAM" id="MobiDB-lite"/>
    </source>
</evidence>
<keyword evidence="3" id="KW-1185">Reference proteome</keyword>
<feature type="compositionally biased region" description="Polar residues" evidence="1">
    <location>
        <begin position="274"/>
        <end position="286"/>
    </location>
</feature>
<dbReference type="EMBL" id="JAGGMQ010000001">
    <property type="protein sequence ID" value="MBP2167721.1"/>
    <property type="molecule type" value="Genomic_DNA"/>
</dbReference>
<evidence type="ECO:0000313" key="2">
    <source>
        <dbReference type="EMBL" id="MBP2167721.1"/>
    </source>
</evidence>